<dbReference type="GO" id="GO:0004672">
    <property type="term" value="F:protein kinase activity"/>
    <property type="evidence" value="ECO:0007669"/>
    <property type="project" value="InterPro"/>
</dbReference>
<reference evidence="5 6" key="1">
    <citation type="journal article" date="2015" name="Genome Biol. Evol.">
        <title>The genome of winter moth (Operophtera brumata) provides a genomic perspective on sexual dimorphism and phenology.</title>
        <authorList>
            <person name="Derks M.F."/>
            <person name="Smit S."/>
            <person name="Salis L."/>
            <person name="Schijlen E."/>
            <person name="Bossers A."/>
            <person name="Mateman C."/>
            <person name="Pijl A.S."/>
            <person name="de Ridder D."/>
            <person name="Groenen M.A."/>
            <person name="Visser M.E."/>
            <person name="Megens H.J."/>
        </authorList>
    </citation>
    <scope>NUCLEOTIDE SEQUENCE [LARGE SCALE GENOMIC DNA]</scope>
    <source>
        <strain evidence="5">WM2013NL</strain>
        <tissue evidence="5">Head and thorax</tissue>
    </source>
</reference>
<keyword evidence="6" id="KW-1185">Reference proteome</keyword>
<gene>
    <name evidence="5" type="ORF">OBRU01_11739</name>
</gene>
<proteinExistence type="predicted"/>
<feature type="domain" description="Protein kinase" evidence="4">
    <location>
        <begin position="1"/>
        <end position="439"/>
    </location>
</feature>
<protein>
    <recommendedName>
        <fullName evidence="4">Protein kinase domain-containing protein</fullName>
    </recommendedName>
</protein>
<dbReference type="SUPFAM" id="SSF56112">
    <property type="entry name" value="Protein kinase-like (PK-like)"/>
    <property type="match status" value="1"/>
</dbReference>
<name>A0A0L7L0Y0_OPEBR</name>
<dbReference type="PANTHER" id="PTHR24055">
    <property type="entry name" value="MITOGEN-ACTIVATED PROTEIN KINASE"/>
    <property type="match status" value="1"/>
</dbReference>
<feature type="region of interest" description="Disordered" evidence="3">
    <location>
        <begin position="473"/>
        <end position="495"/>
    </location>
</feature>
<dbReference type="SMART" id="SM00220">
    <property type="entry name" value="S_TKc"/>
    <property type="match status" value="1"/>
</dbReference>
<dbReference type="GO" id="GO:0005524">
    <property type="term" value="F:ATP binding"/>
    <property type="evidence" value="ECO:0007669"/>
    <property type="project" value="UniProtKB-KW"/>
</dbReference>
<dbReference type="Gene3D" id="1.10.510.10">
    <property type="entry name" value="Transferase(Phosphotransferase) domain 1"/>
    <property type="match status" value="1"/>
</dbReference>
<keyword evidence="1" id="KW-0547">Nucleotide-binding</keyword>
<dbReference type="Pfam" id="PF00069">
    <property type="entry name" value="Pkinase"/>
    <property type="match status" value="1"/>
</dbReference>
<organism evidence="5 6">
    <name type="scientific">Operophtera brumata</name>
    <name type="common">Winter moth</name>
    <name type="synonym">Phalaena brumata</name>
    <dbReference type="NCBI Taxonomy" id="104452"/>
    <lineage>
        <taxon>Eukaryota</taxon>
        <taxon>Metazoa</taxon>
        <taxon>Ecdysozoa</taxon>
        <taxon>Arthropoda</taxon>
        <taxon>Hexapoda</taxon>
        <taxon>Insecta</taxon>
        <taxon>Pterygota</taxon>
        <taxon>Neoptera</taxon>
        <taxon>Endopterygota</taxon>
        <taxon>Lepidoptera</taxon>
        <taxon>Glossata</taxon>
        <taxon>Ditrysia</taxon>
        <taxon>Geometroidea</taxon>
        <taxon>Geometridae</taxon>
        <taxon>Larentiinae</taxon>
        <taxon>Operophtera</taxon>
    </lineage>
</organism>
<evidence type="ECO:0000256" key="2">
    <source>
        <dbReference type="ARBA" id="ARBA00022840"/>
    </source>
</evidence>
<evidence type="ECO:0000256" key="1">
    <source>
        <dbReference type="ARBA" id="ARBA00022741"/>
    </source>
</evidence>
<dbReference type="InterPro" id="IPR011009">
    <property type="entry name" value="Kinase-like_dom_sf"/>
</dbReference>
<keyword evidence="2" id="KW-0067">ATP-binding</keyword>
<dbReference type="Proteomes" id="UP000037510">
    <property type="component" value="Unassembled WGS sequence"/>
</dbReference>
<evidence type="ECO:0000256" key="3">
    <source>
        <dbReference type="SAM" id="MobiDB-lite"/>
    </source>
</evidence>
<accession>A0A0L7L0Y0</accession>
<sequence length="616" mass="70397">MFTKSQGVTSRKDDLIKKQISTFKAFARTVSNIDMDIITEKWEFQDILKNLESRWSGIDKVHWELDSESDSSNEQYEKTFSEHERTYNDMKKAVNSKLWSMSHREKTTPQMEVPNFHGNYHQWVCFKDLFTEAIHSNSFLSKAQTMQFLKSKVKGEAERLIQHLNISSDNYSICWEILQQRYNNKKIIFSSHMNILLNLPVMQQASVNHIKRIHDTTQETMNAIKNLGTDVTSWDPLIVYILCQKLDSDTHSEYMKSVKQPRKLPVLSEFLTFLDSQFTSMEASRRKQDSATPNGCTKGYTKGIDMWSLGCILGEMLTGKPLFPGTSTVNQRLLVFNPARRLSAERALDHEYVAKWTDDLRLTTNVSAVVRAEGRRRACAAAAGLQPSEAAQHRARAGPRICCQLSCAPRDVAELVQRLLVFNSSRRLSAERALDHEYVAKQVSVDDYRNKLYSIMTKGSHSFSGQQQRKIFSSSKSQTLPQPTTKMKSYHDTDPKCKTKLSVSADTKLRQKQERPVKEYRSDNNVTKPLKATKLFDRHEWTETKCQGDYFQPVTRQTPSEIGVMSGGTKTIQQRRNYSTFSTVTLGGDADYLGAGRQKHGVITASALMDLRTSIR</sequence>
<dbReference type="InterPro" id="IPR050117">
    <property type="entry name" value="MAPK"/>
</dbReference>
<dbReference type="PROSITE" id="PS50011">
    <property type="entry name" value="PROTEIN_KINASE_DOM"/>
    <property type="match status" value="1"/>
</dbReference>
<dbReference type="AlphaFoldDB" id="A0A0L7L0Y0"/>
<dbReference type="InterPro" id="IPR000719">
    <property type="entry name" value="Prot_kinase_dom"/>
</dbReference>
<dbReference type="STRING" id="104452.A0A0L7L0Y0"/>
<comment type="caution">
    <text evidence="5">The sequence shown here is derived from an EMBL/GenBank/DDBJ whole genome shotgun (WGS) entry which is preliminary data.</text>
</comment>
<evidence type="ECO:0000259" key="4">
    <source>
        <dbReference type="PROSITE" id="PS50011"/>
    </source>
</evidence>
<dbReference type="EMBL" id="JTDY01003732">
    <property type="protein sequence ID" value="KOB69080.1"/>
    <property type="molecule type" value="Genomic_DNA"/>
</dbReference>
<feature type="compositionally biased region" description="Polar residues" evidence="3">
    <location>
        <begin position="473"/>
        <end position="487"/>
    </location>
</feature>
<dbReference type="InterPro" id="IPR005312">
    <property type="entry name" value="DUF1759"/>
</dbReference>
<dbReference type="Pfam" id="PF03564">
    <property type="entry name" value="DUF1759"/>
    <property type="match status" value="1"/>
</dbReference>
<evidence type="ECO:0000313" key="5">
    <source>
        <dbReference type="EMBL" id="KOB69080.1"/>
    </source>
</evidence>
<evidence type="ECO:0000313" key="6">
    <source>
        <dbReference type="Proteomes" id="UP000037510"/>
    </source>
</evidence>